<proteinExistence type="predicted"/>
<comment type="caution">
    <text evidence="2">The sequence shown here is derived from an EMBL/GenBank/DDBJ whole genome shotgun (WGS) entry which is preliminary data.</text>
</comment>
<dbReference type="EMBL" id="JADIMP010000087">
    <property type="protein sequence ID" value="MBO8441824.1"/>
    <property type="molecule type" value="Genomic_DNA"/>
</dbReference>
<dbReference type="AlphaFoldDB" id="A0A9D9H8L5"/>
<feature type="domain" description="Metallo-beta-lactamase" evidence="1">
    <location>
        <begin position="34"/>
        <end position="239"/>
    </location>
</feature>
<organism evidence="2 3">
    <name type="scientific">Candidatus Gallilactobacillus intestinavium</name>
    <dbReference type="NCBI Taxonomy" id="2840838"/>
    <lineage>
        <taxon>Bacteria</taxon>
        <taxon>Bacillati</taxon>
        <taxon>Bacillota</taxon>
        <taxon>Bacilli</taxon>
        <taxon>Lactobacillales</taxon>
        <taxon>Lactobacillaceae</taxon>
        <taxon>Lactobacillaceae incertae sedis</taxon>
        <taxon>Candidatus Gallilactobacillus</taxon>
    </lineage>
</organism>
<evidence type="ECO:0000313" key="3">
    <source>
        <dbReference type="Proteomes" id="UP000823614"/>
    </source>
</evidence>
<sequence length="285" mass="32239">MISLNKNYNNKSFIKQKILKKDNLKISVLASGSTGNVTYIESEKEKLLIDAGLSGKKIEELLNQIGHSLSEIDGLLITHEHNDHSHGAGVISRKYDIPIYANKDTWNAMGKLIGNIKLQNKCDFENNSLKTIGDIDIESFRVSHDAVNPQFYAIHYNNKTFVIISDTGYISDYVQGVIKNADGYLFECNHDLEMLRSGQYPWSLKRRIMSDTGHLSNIDAANYLSKLIGNKTKNIFLGHLSQNNNQKDLAKITVSSILKEHDFNVDNDFILRNTDFDKPTDIMDI</sequence>
<dbReference type="Proteomes" id="UP000823614">
    <property type="component" value="Unassembled WGS sequence"/>
</dbReference>
<dbReference type="InterPro" id="IPR001279">
    <property type="entry name" value="Metallo-B-lactamas"/>
</dbReference>
<gene>
    <name evidence="2" type="ORF">IAA89_05280</name>
</gene>
<dbReference type="CDD" id="cd07733">
    <property type="entry name" value="YycJ-like_MBL-fold"/>
    <property type="match status" value="1"/>
</dbReference>
<dbReference type="PANTHER" id="PTHR47619">
    <property type="entry name" value="METALLO-HYDROLASE YYCJ-RELATED"/>
    <property type="match status" value="1"/>
</dbReference>
<dbReference type="InterPro" id="IPR036866">
    <property type="entry name" value="RibonucZ/Hydroxyglut_hydro"/>
</dbReference>
<dbReference type="Pfam" id="PF00753">
    <property type="entry name" value="Lactamase_B"/>
    <property type="match status" value="1"/>
</dbReference>
<dbReference type="InterPro" id="IPR052533">
    <property type="entry name" value="WalJ/YycJ-like"/>
</dbReference>
<dbReference type="SUPFAM" id="SSF56281">
    <property type="entry name" value="Metallo-hydrolase/oxidoreductase"/>
    <property type="match status" value="1"/>
</dbReference>
<reference evidence="2" key="2">
    <citation type="journal article" date="2021" name="PeerJ">
        <title>Extensive microbial diversity within the chicken gut microbiome revealed by metagenomics and culture.</title>
        <authorList>
            <person name="Gilroy R."/>
            <person name="Ravi A."/>
            <person name="Getino M."/>
            <person name="Pursley I."/>
            <person name="Horton D.L."/>
            <person name="Alikhan N.F."/>
            <person name="Baker D."/>
            <person name="Gharbi K."/>
            <person name="Hall N."/>
            <person name="Watson M."/>
            <person name="Adriaenssens E.M."/>
            <person name="Foster-Nyarko E."/>
            <person name="Jarju S."/>
            <person name="Secka A."/>
            <person name="Antonio M."/>
            <person name="Oren A."/>
            <person name="Chaudhuri R.R."/>
            <person name="La Ragione R."/>
            <person name="Hildebrand F."/>
            <person name="Pallen M.J."/>
        </authorList>
    </citation>
    <scope>NUCLEOTIDE SEQUENCE</scope>
    <source>
        <strain evidence="2">C6-149</strain>
    </source>
</reference>
<dbReference type="Gene3D" id="3.60.15.10">
    <property type="entry name" value="Ribonuclease Z/Hydroxyacylglutathione hydrolase-like"/>
    <property type="match status" value="1"/>
</dbReference>
<protein>
    <submittedName>
        <fullName evidence="2">MBL fold metallo-hydrolase</fullName>
    </submittedName>
</protein>
<name>A0A9D9H8L5_9LACO</name>
<dbReference type="InterPro" id="IPR058121">
    <property type="entry name" value="WalJ/YycJ"/>
</dbReference>
<evidence type="ECO:0000259" key="1">
    <source>
        <dbReference type="SMART" id="SM00849"/>
    </source>
</evidence>
<accession>A0A9D9H8L5</accession>
<dbReference type="PANTHER" id="PTHR47619:SF1">
    <property type="entry name" value="EXODEOXYRIBONUCLEASE WALJ"/>
    <property type="match status" value="1"/>
</dbReference>
<evidence type="ECO:0000313" key="2">
    <source>
        <dbReference type="EMBL" id="MBO8441824.1"/>
    </source>
</evidence>
<dbReference type="SMART" id="SM00849">
    <property type="entry name" value="Lactamase_B"/>
    <property type="match status" value="1"/>
</dbReference>
<reference evidence="2" key="1">
    <citation type="submission" date="2020-10" db="EMBL/GenBank/DDBJ databases">
        <authorList>
            <person name="Gilroy R."/>
        </authorList>
    </citation>
    <scope>NUCLEOTIDE SEQUENCE</scope>
    <source>
        <strain evidence="2">C6-149</strain>
    </source>
</reference>